<evidence type="ECO:0000256" key="1">
    <source>
        <dbReference type="SAM" id="Phobius"/>
    </source>
</evidence>
<accession>A0A8S5MU24</accession>
<keyword evidence="1" id="KW-1133">Transmembrane helix</keyword>
<keyword evidence="1" id="KW-0812">Transmembrane</keyword>
<proteinExistence type="predicted"/>
<evidence type="ECO:0000313" key="2">
    <source>
        <dbReference type="EMBL" id="DAD85583.1"/>
    </source>
</evidence>
<organism evidence="2">
    <name type="scientific">Siphoviridae sp. ct0Xn2</name>
    <dbReference type="NCBI Taxonomy" id="2826267"/>
    <lineage>
        <taxon>Viruses</taxon>
        <taxon>Duplodnaviria</taxon>
        <taxon>Heunggongvirae</taxon>
        <taxon>Uroviricota</taxon>
        <taxon>Caudoviricetes</taxon>
    </lineage>
</organism>
<feature type="transmembrane region" description="Helical" evidence="1">
    <location>
        <begin position="28"/>
        <end position="47"/>
    </location>
</feature>
<name>A0A8S5MU24_9CAUD</name>
<keyword evidence="1" id="KW-0472">Membrane</keyword>
<protein>
    <submittedName>
        <fullName evidence="2">Uncharacterized protein</fullName>
    </submittedName>
</protein>
<reference evidence="2" key="1">
    <citation type="journal article" date="2021" name="Proc. Natl. Acad. Sci. U.S.A.">
        <title>A Catalog of Tens of Thousands of Viruses from Human Metagenomes Reveals Hidden Associations with Chronic Diseases.</title>
        <authorList>
            <person name="Tisza M.J."/>
            <person name="Buck C.B."/>
        </authorList>
    </citation>
    <scope>NUCLEOTIDE SEQUENCE</scope>
    <source>
        <strain evidence="2">Ct0Xn2</strain>
    </source>
</reference>
<dbReference type="EMBL" id="BK014984">
    <property type="protein sequence ID" value="DAD85583.1"/>
    <property type="molecule type" value="Genomic_DNA"/>
</dbReference>
<sequence length="131" mass="15418">MFKYVIFIIASLNLVVNRRFEVIYEMKIIKNILIIIGAVLLLNYIVYLPMCVDDYIREESEVYSVQNAYRSSTLHKNSAHEIKQTMPPFLFALPLNRKDYIFDVTNNFYAIINISVYIWQLPRANISDIMA</sequence>